<comment type="caution">
    <text evidence="1">The sequence shown here is derived from an EMBL/GenBank/DDBJ whole genome shotgun (WGS) entry which is preliminary data.</text>
</comment>
<dbReference type="Proteomes" id="UP001629156">
    <property type="component" value="Unassembled WGS sequence"/>
</dbReference>
<dbReference type="RefSeq" id="WP_408083064.1">
    <property type="nucleotide sequence ID" value="NZ_JBELPZ010000001.1"/>
</dbReference>
<name>A0ABW8YTD7_9FLAO</name>
<evidence type="ECO:0000313" key="2">
    <source>
        <dbReference type="Proteomes" id="UP001629156"/>
    </source>
</evidence>
<evidence type="ECO:0008006" key="3">
    <source>
        <dbReference type="Google" id="ProtNLM"/>
    </source>
</evidence>
<keyword evidence="2" id="KW-1185">Reference proteome</keyword>
<gene>
    <name evidence="1" type="ORF">ABS766_00265</name>
</gene>
<reference evidence="1 2" key="1">
    <citation type="submission" date="2024-06" db="EMBL/GenBank/DDBJ databases">
        <authorList>
            <person name="Kaempfer P."/>
            <person name="Viver T."/>
        </authorList>
    </citation>
    <scope>NUCLEOTIDE SEQUENCE [LARGE SCALE GENOMIC DNA]</scope>
    <source>
        <strain evidence="1 2">ST-119</strain>
    </source>
</reference>
<sequence>MKNIFLKFALIAFIGSAITACDRDELTLSGDAPEMYMFADSESDAPINEEQNVVYVEFGVTTKSNQDRTIAISVDPTSTITPSQYSIPSTVTIPAGSFVGEIPITFNVDQFSEGQDFDMILTVDEASYPILDDKNFHTLTVFKYCGTESLAGVHDYVQYNMFKGAGGGTGSGTPVEGTIEGQLAWTETSTGVYSISDLSWGHYDFVWDDAPATDGTAAIQWTCSGLALAGTAKDQYGLTYTYNFISVDGPVLTFVWTNNYGDQGTVEVTRAGGEDWPDGLL</sequence>
<organism evidence="1 2">
    <name type="scientific">Flavobacterium rhizosphaerae</name>
    <dbReference type="NCBI Taxonomy" id="3163298"/>
    <lineage>
        <taxon>Bacteria</taxon>
        <taxon>Pseudomonadati</taxon>
        <taxon>Bacteroidota</taxon>
        <taxon>Flavobacteriia</taxon>
        <taxon>Flavobacteriales</taxon>
        <taxon>Flavobacteriaceae</taxon>
        <taxon>Flavobacterium</taxon>
    </lineage>
</organism>
<dbReference type="EMBL" id="JBELPZ010000001">
    <property type="protein sequence ID" value="MFL9842837.1"/>
    <property type="molecule type" value="Genomic_DNA"/>
</dbReference>
<proteinExistence type="predicted"/>
<dbReference type="PROSITE" id="PS51257">
    <property type="entry name" value="PROKAR_LIPOPROTEIN"/>
    <property type="match status" value="1"/>
</dbReference>
<dbReference type="Gene3D" id="2.60.40.1740">
    <property type="entry name" value="hypothetical protein (bacova_03559)"/>
    <property type="match status" value="1"/>
</dbReference>
<protein>
    <recommendedName>
        <fullName evidence="3">DUF1735 domain-containing protein</fullName>
    </recommendedName>
</protein>
<accession>A0ABW8YTD7</accession>
<evidence type="ECO:0000313" key="1">
    <source>
        <dbReference type="EMBL" id="MFL9842837.1"/>
    </source>
</evidence>